<accession>A0A218X3S9</accession>
<gene>
    <name evidence="1" type="ORF">CDL15_Pgr003542</name>
</gene>
<dbReference type="EMBL" id="MTKT01002492">
    <property type="protein sequence ID" value="OWM79369.1"/>
    <property type="molecule type" value="Genomic_DNA"/>
</dbReference>
<reference evidence="2" key="1">
    <citation type="journal article" date="2017" name="Plant J.">
        <title>The pomegranate (Punica granatum L.) genome and the genomics of punicalagin biosynthesis.</title>
        <authorList>
            <person name="Qin G."/>
            <person name="Xu C."/>
            <person name="Ming R."/>
            <person name="Tang H."/>
            <person name="Guyot R."/>
            <person name="Kramer E.M."/>
            <person name="Hu Y."/>
            <person name="Yi X."/>
            <person name="Qi Y."/>
            <person name="Xu X."/>
            <person name="Gao Z."/>
            <person name="Pan H."/>
            <person name="Jian J."/>
            <person name="Tian Y."/>
            <person name="Yue Z."/>
            <person name="Xu Y."/>
        </authorList>
    </citation>
    <scope>NUCLEOTIDE SEQUENCE [LARGE SCALE GENOMIC DNA]</scope>
    <source>
        <strain evidence="2">cv. Dabenzi</strain>
    </source>
</reference>
<dbReference type="Proteomes" id="UP000197138">
    <property type="component" value="Unassembled WGS sequence"/>
</dbReference>
<protein>
    <submittedName>
        <fullName evidence="1">Uncharacterized protein</fullName>
    </submittedName>
</protein>
<proteinExistence type="predicted"/>
<sequence length="77" mass="8544">MASGLHGLDLSGNLLALEHLSMAGCPWCWRKLSKVLRSASKVKHLQMAGNNFPDSSHLITEFDIVDLFGNHSKLERL</sequence>
<evidence type="ECO:0000313" key="2">
    <source>
        <dbReference type="Proteomes" id="UP000197138"/>
    </source>
</evidence>
<comment type="caution">
    <text evidence="1">The sequence shown here is derived from an EMBL/GenBank/DDBJ whole genome shotgun (WGS) entry which is preliminary data.</text>
</comment>
<name>A0A218X3S9_PUNGR</name>
<evidence type="ECO:0000313" key="1">
    <source>
        <dbReference type="EMBL" id="OWM79369.1"/>
    </source>
</evidence>
<dbReference type="SUPFAM" id="SSF52047">
    <property type="entry name" value="RNI-like"/>
    <property type="match status" value="1"/>
</dbReference>
<dbReference type="AlphaFoldDB" id="A0A218X3S9"/>
<organism evidence="1 2">
    <name type="scientific">Punica granatum</name>
    <name type="common">Pomegranate</name>
    <dbReference type="NCBI Taxonomy" id="22663"/>
    <lineage>
        <taxon>Eukaryota</taxon>
        <taxon>Viridiplantae</taxon>
        <taxon>Streptophyta</taxon>
        <taxon>Embryophyta</taxon>
        <taxon>Tracheophyta</taxon>
        <taxon>Spermatophyta</taxon>
        <taxon>Magnoliopsida</taxon>
        <taxon>eudicotyledons</taxon>
        <taxon>Gunneridae</taxon>
        <taxon>Pentapetalae</taxon>
        <taxon>rosids</taxon>
        <taxon>malvids</taxon>
        <taxon>Myrtales</taxon>
        <taxon>Lythraceae</taxon>
        <taxon>Punica</taxon>
    </lineage>
</organism>